<evidence type="ECO:0000313" key="1">
    <source>
        <dbReference type="EMBL" id="AKH46341.1"/>
    </source>
</evidence>
<accession>A0A0F7L5Q1</accession>
<protein>
    <submittedName>
        <fullName evidence="1">Uncharacterized protein</fullName>
    </submittedName>
</protein>
<proteinExistence type="predicted"/>
<name>A0A0F7L5Q1_9VIRU</name>
<dbReference type="EMBL" id="KR029581">
    <property type="protein sequence ID" value="AKH46341.1"/>
    <property type="molecule type" value="Genomic_DNA"/>
</dbReference>
<reference evidence="1" key="2">
    <citation type="submission" date="2015-03" db="EMBL/GenBank/DDBJ databases">
        <authorList>
            <person name="Chow C.-E.T."/>
            <person name="Winget D.M."/>
            <person name="White R.A.III."/>
            <person name="Hallam S.J."/>
            <person name="Suttle C.A."/>
        </authorList>
    </citation>
    <scope>NUCLEOTIDE SEQUENCE</scope>
    <source>
        <strain evidence="1">Anoxic3_6</strain>
    </source>
</reference>
<reference evidence="1" key="1">
    <citation type="journal article" date="2015" name="Front. Microbiol.">
        <title>Combining genomic sequencing methods to explore viral diversity and reveal potential virus-host interactions.</title>
        <authorList>
            <person name="Chow C.E."/>
            <person name="Winget D.M."/>
            <person name="White R.A.III."/>
            <person name="Hallam S.J."/>
            <person name="Suttle C.A."/>
        </authorList>
    </citation>
    <scope>NUCLEOTIDE SEQUENCE</scope>
    <source>
        <strain evidence="1">Anoxic3_6</strain>
    </source>
</reference>
<sequence>MVIHIQSQCLDQIKSLVLVQINFFSLKLQMLYRLMVLIIQIEVYPKLVQVISSSLRFFV</sequence>
<organism evidence="1">
    <name type="scientific">uncultured marine virus</name>
    <dbReference type="NCBI Taxonomy" id="186617"/>
    <lineage>
        <taxon>Viruses</taxon>
        <taxon>environmental samples</taxon>
    </lineage>
</organism>